<gene>
    <name evidence="5" type="ORF">OD750_021675</name>
</gene>
<feature type="chain" id="PRO_5040842557" evidence="3">
    <location>
        <begin position="26"/>
        <end position="1511"/>
    </location>
</feature>
<dbReference type="Proteomes" id="UP001139971">
    <property type="component" value="Unassembled WGS sequence"/>
</dbReference>
<dbReference type="Pfam" id="PF05593">
    <property type="entry name" value="RHS_repeat"/>
    <property type="match status" value="1"/>
</dbReference>
<proteinExistence type="predicted"/>
<evidence type="ECO:0000256" key="3">
    <source>
        <dbReference type="SAM" id="SignalP"/>
    </source>
</evidence>
<feature type="compositionally biased region" description="Polar residues" evidence="2">
    <location>
        <begin position="1367"/>
        <end position="1380"/>
    </location>
</feature>
<comment type="caution">
    <text evidence="5">The sequence shown here is derived from an EMBL/GenBank/DDBJ whole genome shotgun (WGS) entry which is preliminary data.</text>
</comment>
<accession>A0A9X4BJJ7</accession>
<dbReference type="InterPro" id="IPR031325">
    <property type="entry name" value="RHS_repeat"/>
</dbReference>
<dbReference type="InterPro" id="IPR056823">
    <property type="entry name" value="TEN-like_YD-shell"/>
</dbReference>
<dbReference type="NCBIfam" id="TIGR03696">
    <property type="entry name" value="Rhs_assc_core"/>
    <property type="match status" value="1"/>
</dbReference>
<protein>
    <submittedName>
        <fullName evidence="5">RHS repeat-associated core domain-containing protein</fullName>
    </submittedName>
</protein>
<feature type="domain" description="Teneurin-like YD-shell" evidence="4">
    <location>
        <begin position="1155"/>
        <end position="1446"/>
    </location>
</feature>
<name>A0A9X4BJJ7_9GAMM</name>
<feature type="signal peptide" evidence="3">
    <location>
        <begin position="1"/>
        <end position="25"/>
    </location>
</feature>
<dbReference type="EMBL" id="JAOVZO020000020">
    <property type="protein sequence ID" value="MDC8015161.1"/>
    <property type="molecule type" value="Genomic_DNA"/>
</dbReference>
<evidence type="ECO:0000259" key="4">
    <source>
        <dbReference type="Pfam" id="PF25023"/>
    </source>
</evidence>
<dbReference type="Gene3D" id="2.180.10.10">
    <property type="entry name" value="RHS repeat-associated core"/>
    <property type="match status" value="2"/>
</dbReference>
<feature type="region of interest" description="Disordered" evidence="2">
    <location>
        <begin position="1357"/>
        <end position="1381"/>
    </location>
</feature>
<dbReference type="InterPro" id="IPR050708">
    <property type="entry name" value="T6SS_VgrG/RHS"/>
</dbReference>
<dbReference type="PROSITE" id="PS51257">
    <property type="entry name" value="PROKAR_LIPOPROTEIN"/>
    <property type="match status" value="1"/>
</dbReference>
<dbReference type="InterPro" id="IPR022385">
    <property type="entry name" value="Rhs_assc_core"/>
</dbReference>
<dbReference type="RefSeq" id="WP_263544182.1">
    <property type="nucleotide sequence ID" value="NZ_JAOVZO020000020.1"/>
</dbReference>
<evidence type="ECO:0000313" key="5">
    <source>
        <dbReference type="EMBL" id="MDC8015161.1"/>
    </source>
</evidence>
<feature type="compositionally biased region" description="Polar residues" evidence="2">
    <location>
        <begin position="1485"/>
        <end position="1494"/>
    </location>
</feature>
<feature type="region of interest" description="Disordered" evidence="2">
    <location>
        <begin position="1484"/>
        <end position="1511"/>
    </location>
</feature>
<dbReference type="PANTHER" id="PTHR32305:SF15">
    <property type="entry name" value="PROTEIN RHSA-RELATED"/>
    <property type="match status" value="1"/>
</dbReference>
<evidence type="ECO:0000256" key="1">
    <source>
        <dbReference type="ARBA" id="ARBA00022737"/>
    </source>
</evidence>
<sequence>MAARSLLRLCLSAVLTCGCFSSAYADDPPIPAGTTGPTTVEAEFSKRIKANEDIDVLGEDLMGDRVSLYNGTLSFSTTDIAIPGNFALPVSIGRRYTVGSQSIDGHFGDWELDIPHLSATYSTRDGWIVTDPNSPDKLKRCSFFDAPPPVLGSTLNGGVFATYEFWHGVNLTSPDGNSREVLLRNPGTSWYPSDGQTYPLVTTDRWALRCLAATASGEPGEAFVAVSPDGTQYRFDWLVRRDAPLVAKSYAEPSPIAPESPRAPVPGTYSLTRYEYWMLPTRITDRFGNTVDYAYDMAAGADRWRLQSITASDGRQITLTYDGTSRRIATATVGTRTWTYTYNGGGLTQVERPDGAKWTYALATLTSANISYSSNSVTCTNTGAGSYTAGTFVGTTTRNGTVTHPSGAVGTFTVEARHHGRSFMPSRANNCIVYNLPGGGQHGFERDPEVFDTWALTSKALSGPGIGTLTWNYAYPTAQNNAIGDACGASCSRTKTVTVTDPEGNTTASTFGTKFQEDEGQLLKVESGRSGNVVRTTTYRHRQPTGTPYPAQIGTSFRESGDAYMATRLYPQDRRQITERDTTFTWEATGFDVYGQPTIVTRSSTLGHSRTETTVYHDNTAKWVLSQVATITEGSTGATRVSNGYDLTTAVLTSTSEFGQPATTMQYYGDGTLWRQTDGASRTTTFSNYVRGVAENVLLADNSTLEADVNTYGEIASFKNSAGYTTRYEYDAGGRVARIDYPDGDTPDWTDTVATFERIFTPEYGLACVGSACMHWKQTVRTGNGYAEKYFDALWRPVLTRVYDSGNEAATRRVTLRRFNSDGRETFASYPARNITSITNTVSGTATQYDAVGRVSDIAADWEGGTPYTTEIRYLDGFVKQIKNPRGKYITTTFQAFDEPDESSPLAISAPLGITTTYGRDVFGKPTSLTRSGFYQGSPISATRRYVYDPNQRLCKTIEPESGSMVQAYNSANLVAWRATGQNLTNTTNCEQASVSANQKESYSYDALNRLKDTTYNDSGATLPITRTYTPDGLLESIASDNSSWTTTYNFRRLPKNETLTLNGTDNYAIDYTYTPNGHAASLRYPDGAVVGYAPNALGEATTVGIYATQVTTHPNGALEGFRYGNNIQHTTQQNTRGLPSVSTDAGVLNDVYAYDENANVTAITDALTSTFTRTMAYDDLDRLETATGASWGGTATFSYDALDNLRTTVTPAVNWRHEYNATSQRLNRLADANNNSTIINYVYDARGRTTTRNNQTFTIDLANRVKAVSGKNPATYRYDGHGRRTSVTKAGTTTVQIYGQAGQLLYQSAPNASDSIFRSGFQSTDTPYPPASGGSKRYIYLGRHLIAEDGSAGRRYVHTDGLGSPARTTDTSGTPSARNDYQPYGWGPPAQSVPGFTGHVADAETGLSYMLARYYDPFAGRFLAVDPVVADGASFNRYWYANNNPYKNVDPDGRAGKVAWLVELTSSGMKVSVRRRHILEPDHQSNACRSPSRSAKRASIEDRSILASSR</sequence>
<keyword evidence="1" id="KW-0677">Repeat</keyword>
<dbReference type="Pfam" id="PF25023">
    <property type="entry name" value="TEN_YD-shell"/>
    <property type="match status" value="1"/>
</dbReference>
<evidence type="ECO:0000313" key="6">
    <source>
        <dbReference type="Proteomes" id="UP001139971"/>
    </source>
</evidence>
<dbReference type="PANTHER" id="PTHR32305">
    <property type="match status" value="1"/>
</dbReference>
<organism evidence="5 6">
    <name type="scientific">Tahibacter soli</name>
    <dbReference type="NCBI Taxonomy" id="2983605"/>
    <lineage>
        <taxon>Bacteria</taxon>
        <taxon>Pseudomonadati</taxon>
        <taxon>Pseudomonadota</taxon>
        <taxon>Gammaproteobacteria</taxon>
        <taxon>Lysobacterales</taxon>
        <taxon>Rhodanobacteraceae</taxon>
        <taxon>Tahibacter</taxon>
    </lineage>
</organism>
<reference evidence="5" key="1">
    <citation type="submission" date="2023-02" db="EMBL/GenBank/DDBJ databases">
        <title>Tahibacter soli sp. nov. isolated from soil.</title>
        <authorList>
            <person name="Baek J.H."/>
            <person name="Lee J.K."/>
            <person name="Choi D.G."/>
            <person name="Jeon C.O."/>
        </authorList>
    </citation>
    <scope>NUCLEOTIDE SEQUENCE</scope>
    <source>
        <strain evidence="5">BL</strain>
    </source>
</reference>
<evidence type="ECO:0000256" key="2">
    <source>
        <dbReference type="SAM" id="MobiDB-lite"/>
    </source>
</evidence>
<keyword evidence="6" id="KW-1185">Reference proteome</keyword>
<keyword evidence="3" id="KW-0732">Signal</keyword>